<comment type="caution">
    <text evidence="6">Lacks conserved residue(s) required for the propagation of feature annotation.</text>
</comment>
<feature type="binding site" evidence="6">
    <location>
        <begin position="91"/>
        <end position="94"/>
    </location>
    <ligand>
        <name>(6R)-10-formyltetrahydrofolate</name>
        <dbReference type="ChEBI" id="CHEBI:195366"/>
    </ligand>
</feature>
<dbReference type="NCBIfam" id="TIGR00639">
    <property type="entry name" value="PurN"/>
    <property type="match status" value="1"/>
</dbReference>
<dbReference type="InterPro" id="IPR036477">
    <property type="entry name" value="Formyl_transf_N_sf"/>
</dbReference>
<feature type="binding site" evidence="6">
    <location>
        <position position="66"/>
    </location>
    <ligand>
        <name>(6R)-10-formyltetrahydrofolate</name>
        <dbReference type="ChEBI" id="CHEBI:195366"/>
    </ligand>
</feature>
<comment type="similarity">
    <text evidence="4 6">Belongs to the GART family.</text>
</comment>
<evidence type="ECO:0000259" key="7">
    <source>
        <dbReference type="Pfam" id="PF00551"/>
    </source>
</evidence>
<feature type="binding site" evidence="6">
    <location>
        <position position="108"/>
    </location>
    <ligand>
        <name>(6R)-10-formyltetrahydrofolate</name>
        <dbReference type="ChEBI" id="CHEBI:195366"/>
    </ligand>
</feature>
<dbReference type="PANTHER" id="PTHR43369:SF2">
    <property type="entry name" value="PHOSPHORIBOSYLGLYCINAMIDE FORMYLTRANSFERASE"/>
    <property type="match status" value="1"/>
</dbReference>
<comment type="function">
    <text evidence="6">Catalyzes the transfer of a formyl group from 10-formyltetrahydrofolate to 5-phospho-ribosyl-glycinamide (GAR), producing 5-phospho-ribosyl-N-formylglycinamide (FGAR) and tetrahydrofolate.</text>
</comment>
<dbReference type="PROSITE" id="PS00373">
    <property type="entry name" value="GART"/>
    <property type="match status" value="1"/>
</dbReference>
<feature type="domain" description="Formyl transferase N-terminal" evidence="7">
    <location>
        <begin position="4"/>
        <end position="184"/>
    </location>
</feature>
<dbReference type="PANTHER" id="PTHR43369">
    <property type="entry name" value="PHOSPHORIBOSYLGLYCINAMIDE FORMYLTRANSFERASE"/>
    <property type="match status" value="1"/>
</dbReference>
<name>A0ABV2ABG0_9GAMM</name>
<evidence type="ECO:0000256" key="5">
    <source>
        <dbReference type="ARBA" id="ARBA00047664"/>
    </source>
</evidence>
<dbReference type="InterPro" id="IPR002376">
    <property type="entry name" value="Formyl_transf_N"/>
</dbReference>
<protein>
    <recommendedName>
        <fullName evidence="6">Phosphoribosylglycinamide formyltransferase</fullName>
        <ecNumber evidence="6">2.1.2.2</ecNumber>
    </recommendedName>
    <alternativeName>
        <fullName evidence="6">5'-phosphoribosylglycinamide transformylase</fullName>
    </alternativeName>
    <alternativeName>
        <fullName evidence="6">GAR transformylase</fullName>
        <shortName evidence="6">GART</shortName>
    </alternativeName>
</protein>
<dbReference type="RefSeq" id="WP_352889703.1">
    <property type="nucleotide sequence ID" value="NZ_JBEPIJ010000011.1"/>
</dbReference>
<accession>A0ABV2ABG0</accession>
<feature type="active site" description="Proton donor" evidence="6">
    <location>
        <position position="110"/>
    </location>
</feature>
<dbReference type="EMBL" id="JBEPIJ010000011">
    <property type="protein sequence ID" value="MES0874488.1"/>
    <property type="molecule type" value="Genomic_DNA"/>
</dbReference>
<proteinExistence type="inferred from homology"/>
<organism evidence="8 9">
    <name type="scientific">Sinimarinibacterium thermocellulolyticum</name>
    <dbReference type="NCBI Taxonomy" id="3170016"/>
    <lineage>
        <taxon>Bacteria</taxon>
        <taxon>Pseudomonadati</taxon>
        <taxon>Pseudomonadota</taxon>
        <taxon>Gammaproteobacteria</taxon>
        <taxon>Nevskiales</taxon>
        <taxon>Nevskiaceae</taxon>
        <taxon>Sinimarinibacterium</taxon>
    </lineage>
</organism>
<keyword evidence="2 6" id="KW-0808">Transferase</keyword>
<dbReference type="CDD" id="cd08645">
    <property type="entry name" value="FMT_core_GART"/>
    <property type="match status" value="1"/>
</dbReference>
<dbReference type="InterPro" id="IPR004607">
    <property type="entry name" value="GART"/>
</dbReference>
<evidence type="ECO:0000256" key="2">
    <source>
        <dbReference type="ARBA" id="ARBA00022679"/>
    </source>
</evidence>
<dbReference type="Gene3D" id="3.40.50.170">
    <property type="entry name" value="Formyl transferase, N-terminal domain"/>
    <property type="match status" value="1"/>
</dbReference>
<keyword evidence="3 6" id="KW-0658">Purine biosynthesis</keyword>
<evidence type="ECO:0000313" key="8">
    <source>
        <dbReference type="EMBL" id="MES0874488.1"/>
    </source>
</evidence>
<dbReference type="SUPFAM" id="SSF53328">
    <property type="entry name" value="Formyltransferase"/>
    <property type="match status" value="1"/>
</dbReference>
<comment type="catalytic activity">
    <reaction evidence="5 6">
        <text>N(1)-(5-phospho-beta-D-ribosyl)glycinamide + (6R)-10-formyltetrahydrofolate = N(2)-formyl-N(1)-(5-phospho-beta-D-ribosyl)glycinamide + (6S)-5,6,7,8-tetrahydrofolate + H(+)</text>
        <dbReference type="Rhea" id="RHEA:15053"/>
        <dbReference type="ChEBI" id="CHEBI:15378"/>
        <dbReference type="ChEBI" id="CHEBI:57453"/>
        <dbReference type="ChEBI" id="CHEBI:143788"/>
        <dbReference type="ChEBI" id="CHEBI:147286"/>
        <dbReference type="ChEBI" id="CHEBI:195366"/>
        <dbReference type="EC" id="2.1.2.2"/>
    </reaction>
</comment>
<comment type="caution">
    <text evidence="8">The sequence shown here is derived from an EMBL/GenBank/DDBJ whole genome shotgun (WGS) entry which is preliminary data.</text>
</comment>
<dbReference type="InterPro" id="IPR001555">
    <property type="entry name" value="GART_AS"/>
</dbReference>
<feature type="site" description="Raises pKa of active site His" evidence="6">
    <location>
        <position position="146"/>
    </location>
</feature>
<comment type="pathway">
    <text evidence="1 6">Purine metabolism; IMP biosynthesis via de novo pathway; N(2)-formyl-N(1)-(5-phospho-D-ribosyl)glycinamide from N(1)-(5-phospho-D-ribosyl)glycinamide (10-formyl THF route): step 1/1.</text>
</comment>
<evidence type="ECO:0000256" key="6">
    <source>
        <dbReference type="HAMAP-Rule" id="MF_01930"/>
    </source>
</evidence>
<dbReference type="Pfam" id="PF00551">
    <property type="entry name" value="Formyl_trans_N"/>
    <property type="match status" value="1"/>
</dbReference>
<dbReference type="EC" id="2.1.2.2" evidence="6"/>
<evidence type="ECO:0000256" key="3">
    <source>
        <dbReference type="ARBA" id="ARBA00022755"/>
    </source>
</evidence>
<evidence type="ECO:0000256" key="1">
    <source>
        <dbReference type="ARBA" id="ARBA00005054"/>
    </source>
</evidence>
<dbReference type="Proteomes" id="UP001465331">
    <property type="component" value="Unassembled WGS sequence"/>
</dbReference>
<reference evidence="8 9" key="1">
    <citation type="submission" date="2024-06" db="EMBL/GenBank/DDBJ databases">
        <authorList>
            <person name="Li Z."/>
            <person name="Jiang Y."/>
        </authorList>
    </citation>
    <scope>NUCLEOTIDE SEQUENCE [LARGE SCALE GENOMIC DNA]</scope>
    <source>
        <strain evidence="8 9">HSW-8</strain>
    </source>
</reference>
<evidence type="ECO:0000313" key="9">
    <source>
        <dbReference type="Proteomes" id="UP001465331"/>
    </source>
</evidence>
<keyword evidence="9" id="KW-1185">Reference proteome</keyword>
<dbReference type="GO" id="GO:0004644">
    <property type="term" value="F:phosphoribosylglycinamide formyltransferase activity"/>
    <property type="evidence" value="ECO:0007669"/>
    <property type="project" value="UniProtKB-EC"/>
</dbReference>
<evidence type="ECO:0000256" key="4">
    <source>
        <dbReference type="ARBA" id="ARBA00038440"/>
    </source>
</evidence>
<sequence length="220" mass="23744">MSARIAVLISGRGRNLQAIAAACADGRIPGAIVGVISSRADAAGLAFARAHGLHAEVLTAQQFGDRAAYDDALARRLDALQPDVIALAGFMRILTPELVARFLGRMVNVHPSLLPRYRGLDTHRRVLDAGETEHGASVHFVTAELDGGPVIIQGQLTVRAQDTPDTLAERVMNEIELRIYPQVVAWLARGELALRGERVILRGVPLARPLTLDALEEAFR</sequence>
<gene>
    <name evidence="6 8" type="primary">purN</name>
    <name evidence="8" type="ORF">ABSH63_10795</name>
</gene>
<dbReference type="HAMAP" id="MF_01930">
    <property type="entry name" value="PurN"/>
    <property type="match status" value="1"/>
</dbReference>